<dbReference type="PANTHER" id="PTHR24559:SF444">
    <property type="entry name" value="REVERSE TRANSCRIPTASE DOMAIN-CONTAINING PROTEIN"/>
    <property type="match status" value="1"/>
</dbReference>
<dbReference type="InterPro" id="IPR021109">
    <property type="entry name" value="Peptidase_aspartic_dom_sf"/>
</dbReference>
<evidence type="ECO:0000313" key="3">
    <source>
        <dbReference type="Proteomes" id="UP000479000"/>
    </source>
</evidence>
<evidence type="ECO:0000313" key="2">
    <source>
        <dbReference type="EMBL" id="CAA9993708.1"/>
    </source>
</evidence>
<dbReference type="InterPro" id="IPR000477">
    <property type="entry name" value="RT_dom"/>
</dbReference>
<dbReference type="EMBL" id="CADCXU010001078">
    <property type="protein sequence ID" value="CAA9993708.1"/>
    <property type="molecule type" value="Genomic_DNA"/>
</dbReference>
<dbReference type="SUPFAM" id="SSF50630">
    <property type="entry name" value="Acid proteases"/>
    <property type="match status" value="1"/>
</dbReference>
<dbReference type="InterPro" id="IPR043128">
    <property type="entry name" value="Rev_trsase/Diguanyl_cyclase"/>
</dbReference>
<dbReference type="GO" id="GO:0071897">
    <property type="term" value="P:DNA biosynthetic process"/>
    <property type="evidence" value="ECO:0007669"/>
    <property type="project" value="UniProtKB-ARBA"/>
</dbReference>
<protein>
    <recommendedName>
        <fullName evidence="1">Reverse transcriptase domain-containing protein</fullName>
    </recommendedName>
</protein>
<dbReference type="CDD" id="cd06094">
    <property type="entry name" value="RP_Saci_like"/>
    <property type="match status" value="1"/>
</dbReference>
<feature type="non-terminal residue" evidence="2">
    <location>
        <position position="1"/>
    </location>
</feature>
<dbReference type="CDD" id="cd01647">
    <property type="entry name" value="RT_LTR"/>
    <property type="match status" value="1"/>
</dbReference>
<dbReference type="PANTHER" id="PTHR24559">
    <property type="entry name" value="TRANSPOSON TY3-I GAG-POL POLYPROTEIN"/>
    <property type="match status" value="1"/>
</dbReference>
<dbReference type="SUPFAM" id="SSF56672">
    <property type="entry name" value="DNA/RNA polymerases"/>
    <property type="match status" value="1"/>
</dbReference>
<accession>A0A6H5FWZ0</accession>
<dbReference type="FunFam" id="2.40.70.10:FF:000130">
    <property type="entry name" value="Retrovirus-related Pol polyprotein from transposon opus-like Protein"/>
    <property type="match status" value="1"/>
</dbReference>
<keyword evidence="3" id="KW-1185">Reference proteome</keyword>
<dbReference type="AlphaFoldDB" id="A0A6H5FWZ0"/>
<dbReference type="OrthoDB" id="6628447at2759"/>
<gene>
    <name evidence="2" type="ORF">NTEN_LOCUS598</name>
</gene>
<proteinExistence type="predicted"/>
<feature type="domain" description="Reverse transcriptase" evidence="1">
    <location>
        <begin position="266"/>
        <end position="333"/>
    </location>
</feature>
<reference evidence="2 3" key="1">
    <citation type="submission" date="2020-02" db="EMBL/GenBank/DDBJ databases">
        <authorList>
            <person name="Ferguson B K."/>
        </authorList>
    </citation>
    <scope>NUCLEOTIDE SEQUENCE [LARGE SCALE GENOMIC DNA]</scope>
</reference>
<evidence type="ECO:0000259" key="1">
    <source>
        <dbReference type="Pfam" id="PF00078"/>
    </source>
</evidence>
<organism evidence="2 3">
    <name type="scientific">Nesidiocoris tenuis</name>
    <dbReference type="NCBI Taxonomy" id="355587"/>
    <lineage>
        <taxon>Eukaryota</taxon>
        <taxon>Metazoa</taxon>
        <taxon>Ecdysozoa</taxon>
        <taxon>Arthropoda</taxon>
        <taxon>Hexapoda</taxon>
        <taxon>Insecta</taxon>
        <taxon>Pterygota</taxon>
        <taxon>Neoptera</taxon>
        <taxon>Paraneoptera</taxon>
        <taxon>Hemiptera</taxon>
        <taxon>Heteroptera</taxon>
        <taxon>Panheteroptera</taxon>
        <taxon>Cimicomorpha</taxon>
        <taxon>Miridae</taxon>
        <taxon>Dicyphina</taxon>
        <taxon>Nesidiocoris</taxon>
    </lineage>
</organism>
<dbReference type="Pfam" id="PF00078">
    <property type="entry name" value="RVT_1"/>
    <property type="match status" value="1"/>
</dbReference>
<dbReference type="Gene3D" id="3.10.10.10">
    <property type="entry name" value="HIV Type 1 Reverse Transcriptase, subunit A, domain 1"/>
    <property type="match status" value="1"/>
</dbReference>
<dbReference type="InterPro" id="IPR043502">
    <property type="entry name" value="DNA/RNA_pol_sf"/>
</dbReference>
<dbReference type="InterPro" id="IPR053134">
    <property type="entry name" value="RNA-dir_DNA_polymerase"/>
</dbReference>
<name>A0A6H5FWZ0_9HEMI</name>
<sequence length="333" mass="37454">VRRSISRKCFREHYLPIPPKIRRRRVSLPTPLYLPKGTGKRQPPLQLEAVGDGSWSCRLIIRDRTSGTSYLIDTGSELSVLPPSREEKKNMSSFTLYAANETPIKTYGQRLLNLDLGLRRIFPFVFTLADVSRPIIGADFLQHFGLLVDIKCQRLLDRVTTLTSQGTVTSRITPSISTTHSDIPPAIAELLAKYQLNKPSAETSTKPEASVNVYHHIPTAGQPCFARARKLPPGKLKDAKAEFQFMIQEGICRPSKSAWASPLHMVKKKSGDWRPCGDFRRLNSLTKPDRYPIPNLRDATTSMAGSTIFTKIDLMKAYLQIPVHPDDIPKTFF</sequence>
<dbReference type="Gene3D" id="3.30.70.270">
    <property type="match status" value="1"/>
</dbReference>
<dbReference type="Proteomes" id="UP000479000">
    <property type="component" value="Unassembled WGS sequence"/>
</dbReference>
<dbReference type="InterPro" id="IPR034132">
    <property type="entry name" value="RP_Saci-like"/>
</dbReference>